<evidence type="ECO:0000313" key="10">
    <source>
        <dbReference type="Proteomes" id="UP000557307"/>
    </source>
</evidence>
<dbReference type="EMBL" id="JACHGF010000015">
    <property type="protein sequence ID" value="MBB5287285.1"/>
    <property type="molecule type" value="Genomic_DNA"/>
</dbReference>
<keyword evidence="10" id="KW-1185">Reference proteome</keyword>
<dbReference type="InterPro" id="IPR004358">
    <property type="entry name" value="Sig_transdc_His_kin-like_C"/>
</dbReference>
<dbReference type="InterPro" id="IPR000014">
    <property type="entry name" value="PAS"/>
</dbReference>
<evidence type="ECO:0000313" key="9">
    <source>
        <dbReference type="EMBL" id="MBB5287285.1"/>
    </source>
</evidence>
<keyword evidence="3" id="KW-0597">Phosphoprotein</keyword>
<comment type="catalytic activity">
    <reaction evidence="1">
        <text>ATP + protein L-histidine = ADP + protein N-phospho-L-histidine.</text>
        <dbReference type="EC" id="2.7.13.3"/>
    </reaction>
</comment>
<dbReference type="PROSITE" id="PS50113">
    <property type="entry name" value="PAC"/>
    <property type="match status" value="1"/>
</dbReference>
<dbReference type="CDD" id="cd00130">
    <property type="entry name" value="PAS"/>
    <property type="match status" value="1"/>
</dbReference>
<keyword evidence="5" id="KW-0418">Kinase</keyword>
<dbReference type="InterPro" id="IPR013656">
    <property type="entry name" value="PAS_4"/>
</dbReference>
<dbReference type="FunFam" id="3.30.450.20:FF:000099">
    <property type="entry name" value="Sensory box sensor histidine kinase"/>
    <property type="match status" value="1"/>
</dbReference>
<dbReference type="FunFam" id="3.30.565.10:FF:000006">
    <property type="entry name" value="Sensor histidine kinase WalK"/>
    <property type="match status" value="1"/>
</dbReference>
<feature type="domain" description="PAS" evidence="7">
    <location>
        <begin position="171"/>
        <end position="228"/>
    </location>
</feature>
<dbReference type="InterPro" id="IPR035965">
    <property type="entry name" value="PAS-like_dom_sf"/>
</dbReference>
<dbReference type="SUPFAM" id="SSF47384">
    <property type="entry name" value="Homodimeric domain of signal transducing histidine kinase"/>
    <property type="match status" value="1"/>
</dbReference>
<dbReference type="Pfam" id="PF08447">
    <property type="entry name" value="PAS_3"/>
    <property type="match status" value="1"/>
</dbReference>
<dbReference type="PROSITE" id="PS50109">
    <property type="entry name" value="HIS_KIN"/>
    <property type="match status" value="1"/>
</dbReference>
<dbReference type="PRINTS" id="PR00344">
    <property type="entry name" value="BCTRLSENSOR"/>
</dbReference>
<feature type="domain" description="PAC" evidence="8">
    <location>
        <begin position="244"/>
        <end position="296"/>
    </location>
</feature>
<evidence type="ECO:0000256" key="5">
    <source>
        <dbReference type="ARBA" id="ARBA00022777"/>
    </source>
</evidence>
<dbReference type="AlphaFoldDB" id="A0A840TWI0"/>
<dbReference type="RefSeq" id="WP_221307553.1">
    <property type="nucleotide sequence ID" value="NZ_JACHGF010000015.1"/>
</dbReference>
<dbReference type="CDD" id="cd00082">
    <property type="entry name" value="HisKA"/>
    <property type="match status" value="1"/>
</dbReference>
<name>A0A840TWI0_9BACT</name>
<dbReference type="PANTHER" id="PTHR43304:SF1">
    <property type="entry name" value="PAC DOMAIN-CONTAINING PROTEIN"/>
    <property type="match status" value="1"/>
</dbReference>
<evidence type="ECO:0000256" key="1">
    <source>
        <dbReference type="ARBA" id="ARBA00000085"/>
    </source>
</evidence>
<evidence type="ECO:0000256" key="3">
    <source>
        <dbReference type="ARBA" id="ARBA00022553"/>
    </source>
</evidence>
<dbReference type="Pfam" id="PF08448">
    <property type="entry name" value="PAS_4"/>
    <property type="match status" value="1"/>
</dbReference>
<dbReference type="InterPro" id="IPR000700">
    <property type="entry name" value="PAS-assoc_C"/>
</dbReference>
<gene>
    <name evidence="9" type="ORF">HNQ92_005448</name>
</gene>
<dbReference type="InterPro" id="IPR052162">
    <property type="entry name" value="Sensor_kinase/Photoreceptor"/>
</dbReference>
<reference evidence="9 10" key="1">
    <citation type="submission" date="2020-08" db="EMBL/GenBank/DDBJ databases">
        <title>Genomic Encyclopedia of Type Strains, Phase IV (KMG-IV): sequencing the most valuable type-strain genomes for metagenomic binning, comparative biology and taxonomic classification.</title>
        <authorList>
            <person name="Goeker M."/>
        </authorList>
    </citation>
    <scope>NUCLEOTIDE SEQUENCE [LARGE SCALE GENOMIC DNA]</scope>
    <source>
        <strain evidence="9 10">DSM 105074</strain>
    </source>
</reference>
<dbReference type="SMART" id="SM00387">
    <property type="entry name" value="HATPase_c"/>
    <property type="match status" value="1"/>
</dbReference>
<dbReference type="Proteomes" id="UP000557307">
    <property type="component" value="Unassembled WGS sequence"/>
</dbReference>
<feature type="domain" description="Histidine kinase" evidence="6">
    <location>
        <begin position="325"/>
        <end position="552"/>
    </location>
</feature>
<dbReference type="EC" id="2.7.13.3" evidence="2"/>
<dbReference type="Gene3D" id="3.30.450.20">
    <property type="entry name" value="PAS domain"/>
    <property type="match status" value="2"/>
</dbReference>
<dbReference type="SMART" id="SM00086">
    <property type="entry name" value="PAC"/>
    <property type="match status" value="2"/>
</dbReference>
<dbReference type="InterPro" id="IPR003594">
    <property type="entry name" value="HATPase_dom"/>
</dbReference>
<dbReference type="GO" id="GO:0000155">
    <property type="term" value="F:phosphorelay sensor kinase activity"/>
    <property type="evidence" value="ECO:0007669"/>
    <property type="project" value="InterPro"/>
</dbReference>
<comment type="caution">
    <text evidence="9">The sequence shown here is derived from an EMBL/GenBank/DDBJ whole genome shotgun (WGS) entry which is preliminary data.</text>
</comment>
<dbReference type="PROSITE" id="PS50112">
    <property type="entry name" value="PAS"/>
    <property type="match status" value="1"/>
</dbReference>
<dbReference type="SUPFAM" id="SSF55874">
    <property type="entry name" value="ATPase domain of HSP90 chaperone/DNA topoisomerase II/histidine kinase"/>
    <property type="match status" value="1"/>
</dbReference>
<dbReference type="NCBIfam" id="TIGR00229">
    <property type="entry name" value="sensory_box"/>
    <property type="match status" value="1"/>
</dbReference>
<dbReference type="Gene3D" id="1.10.287.130">
    <property type="match status" value="1"/>
</dbReference>
<evidence type="ECO:0000259" key="6">
    <source>
        <dbReference type="PROSITE" id="PS50109"/>
    </source>
</evidence>
<evidence type="ECO:0000259" key="8">
    <source>
        <dbReference type="PROSITE" id="PS50113"/>
    </source>
</evidence>
<evidence type="ECO:0000259" key="7">
    <source>
        <dbReference type="PROSITE" id="PS50112"/>
    </source>
</evidence>
<dbReference type="InterPro" id="IPR005467">
    <property type="entry name" value="His_kinase_dom"/>
</dbReference>
<proteinExistence type="predicted"/>
<dbReference type="InterPro" id="IPR013655">
    <property type="entry name" value="PAS_fold_3"/>
</dbReference>
<evidence type="ECO:0000256" key="4">
    <source>
        <dbReference type="ARBA" id="ARBA00022679"/>
    </source>
</evidence>
<dbReference type="InterPro" id="IPR001610">
    <property type="entry name" value="PAC"/>
</dbReference>
<dbReference type="PANTHER" id="PTHR43304">
    <property type="entry name" value="PHYTOCHROME-LIKE PROTEIN CPH1"/>
    <property type="match status" value="1"/>
</dbReference>
<dbReference type="SMART" id="SM00091">
    <property type="entry name" value="PAS"/>
    <property type="match status" value="1"/>
</dbReference>
<dbReference type="InterPro" id="IPR036097">
    <property type="entry name" value="HisK_dim/P_sf"/>
</dbReference>
<dbReference type="SUPFAM" id="SSF55785">
    <property type="entry name" value="PYP-like sensor domain (PAS domain)"/>
    <property type="match status" value="2"/>
</dbReference>
<sequence>MSLETNEMRFLAGGGEMGALTRNKDWSQTPVGPVAQWPQLLRTTLSILLNTRFPMFLWWGQELICFYNDAYRPSLGDRGKHPAILGKRAHEAWPEIWDTIHPLIDQVLEGGEAIWREDQLIPIYRNGGMEDVYWTFSYSPVRDESDAVAGVLVTCHETTDKINTLKRIEESEERFRQVADSAPALIWMSGTDRLCNFFNKAWLRFTGRAMEQESGSGWLEGVHPDDLEKCVGIYSSFFDKREAFYMEYRLRRHDGTYRWLADSGAPRLTPSGDFVGYIGACMDIHEQKLFSEELEKQVRDRTWELEQKNAELLAMNKELQSFAYISSHDLQEPLRKIQTFSTRILDQEYPNLTEDGKDKFQRMQKAAKRMQTLIEDLLAYSRTNTEERKFKTINLGSIVEQVREDLQEELLEKQATVEVLNLGEVSVIPFQFRQLIYNLLSNALKFSKSTLAPHITITSEKGQGSTLGPEKLAPEREYCCIRISDNGIGFEQEYSEKIFEVFQRLHAQERYLGTGIGLAIVKKIVENHNGMIQAKGEPGQGATFTIYIPASPSKA</sequence>
<dbReference type="Pfam" id="PF00512">
    <property type="entry name" value="HisKA"/>
    <property type="match status" value="1"/>
</dbReference>
<dbReference type="SMART" id="SM00388">
    <property type="entry name" value="HisKA"/>
    <property type="match status" value="1"/>
</dbReference>
<dbReference type="Gene3D" id="3.30.565.10">
    <property type="entry name" value="Histidine kinase-like ATPase, C-terminal domain"/>
    <property type="match status" value="1"/>
</dbReference>
<organism evidence="9 10">
    <name type="scientific">Rhabdobacter roseus</name>
    <dbReference type="NCBI Taxonomy" id="1655419"/>
    <lineage>
        <taxon>Bacteria</taxon>
        <taxon>Pseudomonadati</taxon>
        <taxon>Bacteroidota</taxon>
        <taxon>Cytophagia</taxon>
        <taxon>Cytophagales</taxon>
        <taxon>Cytophagaceae</taxon>
        <taxon>Rhabdobacter</taxon>
    </lineage>
</organism>
<evidence type="ECO:0000256" key="2">
    <source>
        <dbReference type="ARBA" id="ARBA00012438"/>
    </source>
</evidence>
<accession>A0A840TWI0</accession>
<dbReference type="InterPro" id="IPR036890">
    <property type="entry name" value="HATPase_C_sf"/>
</dbReference>
<keyword evidence="4" id="KW-0808">Transferase</keyword>
<dbReference type="InterPro" id="IPR003661">
    <property type="entry name" value="HisK_dim/P_dom"/>
</dbReference>
<dbReference type="Pfam" id="PF02518">
    <property type="entry name" value="HATPase_c"/>
    <property type="match status" value="1"/>
</dbReference>
<protein>
    <recommendedName>
        <fullName evidence="2">histidine kinase</fullName>
        <ecNumber evidence="2">2.7.13.3</ecNumber>
    </recommendedName>
</protein>